<evidence type="ECO:0000256" key="3">
    <source>
        <dbReference type="ARBA" id="ARBA00023163"/>
    </source>
</evidence>
<evidence type="ECO:0000313" key="6">
    <source>
        <dbReference type="Proteomes" id="UP000320580"/>
    </source>
</evidence>
<dbReference type="SUPFAM" id="SSF64288">
    <property type="entry name" value="Chorismate lyase-like"/>
    <property type="match status" value="1"/>
</dbReference>
<dbReference type="Pfam" id="PF07702">
    <property type="entry name" value="UTRA"/>
    <property type="match status" value="1"/>
</dbReference>
<dbReference type="InterPro" id="IPR036388">
    <property type="entry name" value="WH-like_DNA-bd_sf"/>
</dbReference>
<dbReference type="AlphaFoldDB" id="A0A5B8JBB1"/>
<dbReference type="SMART" id="SM00345">
    <property type="entry name" value="HTH_GNTR"/>
    <property type="match status" value="1"/>
</dbReference>
<protein>
    <submittedName>
        <fullName evidence="5">GntR family transcriptional regulator</fullName>
    </submittedName>
</protein>
<dbReference type="Gene3D" id="3.40.1410.10">
    <property type="entry name" value="Chorismate lyase-like"/>
    <property type="match status" value="1"/>
</dbReference>
<keyword evidence="6" id="KW-1185">Reference proteome</keyword>
<dbReference type="PROSITE" id="PS50949">
    <property type="entry name" value="HTH_GNTR"/>
    <property type="match status" value="1"/>
</dbReference>
<evidence type="ECO:0000313" key="5">
    <source>
        <dbReference type="EMBL" id="QDY78717.1"/>
    </source>
</evidence>
<evidence type="ECO:0000259" key="4">
    <source>
        <dbReference type="PROSITE" id="PS50949"/>
    </source>
</evidence>
<dbReference type="InterPro" id="IPR050679">
    <property type="entry name" value="Bact_HTH_transcr_reg"/>
</dbReference>
<dbReference type="Gene3D" id="1.10.10.10">
    <property type="entry name" value="Winged helix-like DNA-binding domain superfamily/Winged helix DNA-binding domain"/>
    <property type="match status" value="1"/>
</dbReference>
<name>A0A5B8JBB1_9ACTN</name>
<dbReference type="SUPFAM" id="SSF46785">
    <property type="entry name" value="Winged helix' DNA-binding domain"/>
    <property type="match status" value="1"/>
</dbReference>
<keyword evidence="1" id="KW-0805">Transcription regulation</keyword>
<dbReference type="InterPro" id="IPR000524">
    <property type="entry name" value="Tscrpt_reg_HTH_GntR"/>
</dbReference>
<organism evidence="5 6">
    <name type="scientific">Streptomyces qinzhouensis</name>
    <dbReference type="NCBI Taxonomy" id="2599401"/>
    <lineage>
        <taxon>Bacteria</taxon>
        <taxon>Bacillati</taxon>
        <taxon>Actinomycetota</taxon>
        <taxon>Actinomycetes</taxon>
        <taxon>Kitasatosporales</taxon>
        <taxon>Streptomycetaceae</taxon>
        <taxon>Streptomyces</taxon>
    </lineage>
</organism>
<gene>
    <name evidence="5" type="ORF">FQU76_21835</name>
</gene>
<dbReference type="GO" id="GO:0045892">
    <property type="term" value="P:negative regulation of DNA-templated transcription"/>
    <property type="evidence" value="ECO:0007669"/>
    <property type="project" value="TreeGrafter"/>
</dbReference>
<dbReference type="RefSeq" id="WP_146482035.1">
    <property type="nucleotide sequence ID" value="NZ_CP042266.1"/>
</dbReference>
<reference evidence="5 6" key="1">
    <citation type="submission" date="2019-07" db="EMBL/GenBank/DDBJ databases">
        <authorList>
            <person name="Zhu P."/>
        </authorList>
    </citation>
    <scope>NUCLEOTIDE SEQUENCE [LARGE SCALE GENOMIC DNA]</scope>
    <source>
        <strain evidence="5 6">SSL-25</strain>
    </source>
</reference>
<dbReference type="InterPro" id="IPR028978">
    <property type="entry name" value="Chorismate_lyase_/UTRA_dom_sf"/>
</dbReference>
<dbReference type="PANTHER" id="PTHR44846:SF17">
    <property type="entry name" value="GNTR-FAMILY TRANSCRIPTIONAL REGULATOR"/>
    <property type="match status" value="1"/>
</dbReference>
<sequence length="245" mass="26451">MAPQVRRELPPFMQIANHFRQRIVDGELAPGAKLPSIAEIAGEWGVATATAAKGVKQLQADGYVRSSTQGTFVDLGRRQTTGPDRLRMVRVGGSAIRPGERVEILSAGLEAAPADVAEALGVDAGARVIRRRRRYTDDEGVMAVSTSWLPAELAQQAPELLAPEPLSAMTFGLVEERTGRRAVRRRDTVALAEATGELAGLLGVAVGTSVLTWTNHYWDQNGSVTEYATDFLGPDRRLSAEYDMP</sequence>
<evidence type="ECO:0000256" key="1">
    <source>
        <dbReference type="ARBA" id="ARBA00023015"/>
    </source>
</evidence>
<dbReference type="Pfam" id="PF00392">
    <property type="entry name" value="GntR"/>
    <property type="match status" value="1"/>
</dbReference>
<dbReference type="CDD" id="cd07377">
    <property type="entry name" value="WHTH_GntR"/>
    <property type="match status" value="1"/>
</dbReference>
<dbReference type="PANTHER" id="PTHR44846">
    <property type="entry name" value="MANNOSYL-D-GLYCERATE TRANSPORT/METABOLISM SYSTEM REPRESSOR MNGR-RELATED"/>
    <property type="match status" value="1"/>
</dbReference>
<dbReference type="SMART" id="SM00866">
    <property type="entry name" value="UTRA"/>
    <property type="match status" value="1"/>
</dbReference>
<keyword evidence="2" id="KW-0238">DNA-binding</keyword>
<dbReference type="GO" id="GO:0003677">
    <property type="term" value="F:DNA binding"/>
    <property type="evidence" value="ECO:0007669"/>
    <property type="project" value="UniProtKB-KW"/>
</dbReference>
<dbReference type="EMBL" id="CP042266">
    <property type="protein sequence ID" value="QDY78717.1"/>
    <property type="molecule type" value="Genomic_DNA"/>
</dbReference>
<accession>A0A5B8JBB1</accession>
<proteinExistence type="predicted"/>
<dbReference type="InterPro" id="IPR036390">
    <property type="entry name" value="WH_DNA-bd_sf"/>
</dbReference>
<evidence type="ECO:0000256" key="2">
    <source>
        <dbReference type="ARBA" id="ARBA00023125"/>
    </source>
</evidence>
<dbReference type="Proteomes" id="UP000320580">
    <property type="component" value="Chromosome"/>
</dbReference>
<dbReference type="KEGG" id="sqz:FQU76_21835"/>
<keyword evidence="3" id="KW-0804">Transcription</keyword>
<dbReference type="GO" id="GO:0003700">
    <property type="term" value="F:DNA-binding transcription factor activity"/>
    <property type="evidence" value="ECO:0007669"/>
    <property type="project" value="InterPro"/>
</dbReference>
<dbReference type="OrthoDB" id="3192286at2"/>
<feature type="domain" description="HTH gntR-type" evidence="4">
    <location>
        <begin position="9"/>
        <end position="76"/>
    </location>
</feature>
<dbReference type="InterPro" id="IPR011663">
    <property type="entry name" value="UTRA"/>
</dbReference>